<dbReference type="SMART" id="SM00895">
    <property type="entry name" value="FCD"/>
    <property type="match status" value="1"/>
</dbReference>
<dbReference type="SUPFAM" id="SSF48008">
    <property type="entry name" value="GntR ligand-binding domain-like"/>
    <property type="match status" value="1"/>
</dbReference>
<organism evidence="5 6">
    <name type="scientific">Mycolicibacterium parafortuitum</name>
    <name type="common">Mycobacterium parafortuitum</name>
    <dbReference type="NCBI Taxonomy" id="39692"/>
    <lineage>
        <taxon>Bacteria</taxon>
        <taxon>Bacillati</taxon>
        <taxon>Actinomycetota</taxon>
        <taxon>Actinomycetes</taxon>
        <taxon>Mycobacteriales</taxon>
        <taxon>Mycobacteriaceae</taxon>
        <taxon>Mycolicibacterium</taxon>
    </lineage>
</organism>
<dbReference type="InterPro" id="IPR011711">
    <property type="entry name" value="GntR_C"/>
</dbReference>
<sequence length="230" mass="25463">MAANETASQSIPTIQQEPVLRERVYSTLEDLIVRRVLKPGERLLENELAAQLGVSRNPVREALTMLARTGWVDIHPRTGAYVHAPTADEIDDFFDMRTLLESYAAERAATRVTAEQLDILEGIWREGVAAVEAGDVEGIVSANSSFHDHISEWSGSGMLHSTLSMMKKRVRWYFSSVADVRGMASWDEHRRIIDALRARDGAHASTLMRAHTIATADMYRSQAAADAASA</sequence>
<dbReference type="GO" id="GO:0003700">
    <property type="term" value="F:DNA-binding transcription factor activity"/>
    <property type="evidence" value="ECO:0007669"/>
    <property type="project" value="InterPro"/>
</dbReference>
<dbReference type="InterPro" id="IPR000524">
    <property type="entry name" value="Tscrpt_reg_HTH_GntR"/>
</dbReference>
<dbReference type="SMART" id="SM00345">
    <property type="entry name" value="HTH_GNTR"/>
    <property type="match status" value="1"/>
</dbReference>
<dbReference type="CDD" id="cd07377">
    <property type="entry name" value="WHTH_GntR"/>
    <property type="match status" value="1"/>
</dbReference>
<dbReference type="PROSITE" id="PS50949">
    <property type="entry name" value="HTH_GNTR"/>
    <property type="match status" value="1"/>
</dbReference>
<dbReference type="EMBL" id="UEGS01000001">
    <property type="protein sequence ID" value="SRX80195.1"/>
    <property type="molecule type" value="Genomic_DNA"/>
</dbReference>
<dbReference type="Proteomes" id="UP000252008">
    <property type="component" value="Unassembled WGS sequence"/>
</dbReference>
<dbReference type="PANTHER" id="PTHR43537">
    <property type="entry name" value="TRANSCRIPTIONAL REGULATOR, GNTR FAMILY"/>
    <property type="match status" value="1"/>
</dbReference>
<evidence type="ECO:0000313" key="6">
    <source>
        <dbReference type="Proteomes" id="UP000252008"/>
    </source>
</evidence>
<dbReference type="PANTHER" id="PTHR43537:SF45">
    <property type="entry name" value="GNTR FAMILY REGULATORY PROTEIN"/>
    <property type="match status" value="1"/>
</dbReference>
<keyword evidence="3" id="KW-0804">Transcription</keyword>
<reference evidence="5 6" key="1">
    <citation type="submission" date="2018-05" db="EMBL/GenBank/DDBJ databases">
        <authorList>
            <consortium name="IHU Genomes"/>
        </authorList>
    </citation>
    <scope>NUCLEOTIDE SEQUENCE [LARGE SCALE GENOMIC DNA]</scope>
    <source>
        <strain evidence="5 6">P7335</strain>
    </source>
</reference>
<keyword evidence="2" id="KW-0238">DNA-binding</keyword>
<dbReference type="RefSeq" id="WP_083146569.1">
    <property type="nucleotide sequence ID" value="NZ_MVID01000037.1"/>
</dbReference>
<evidence type="ECO:0000256" key="1">
    <source>
        <dbReference type="ARBA" id="ARBA00023015"/>
    </source>
</evidence>
<keyword evidence="6" id="KW-1185">Reference proteome</keyword>
<evidence type="ECO:0000313" key="5">
    <source>
        <dbReference type="EMBL" id="SRX80195.1"/>
    </source>
</evidence>
<gene>
    <name evidence="5" type="ORF">MPP7335_01935</name>
</gene>
<evidence type="ECO:0000256" key="2">
    <source>
        <dbReference type="ARBA" id="ARBA00023125"/>
    </source>
</evidence>
<dbReference type="Pfam" id="PF07729">
    <property type="entry name" value="FCD"/>
    <property type="match status" value="1"/>
</dbReference>
<feature type="domain" description="HTH gntR-type" evidence="4">
    <location>
        <begin position="18"/>
        <end position="85"/>
    </location>
</feature>
<dbReference type="PRINTS" id="PR00035">
    <property type="entry name" value="HTHGNTR"/>
</dbReference>
<keyword evidence="1" id="KW-0805">Transcription regulation</keyword>
<dbReference type="InterPro" id="IPR036388">
    <property type="entry name" value="WH-like_DNA-bd_sf"/>
</dbReference>
<dbReference type="Gene3D" id="1.10.10.10">
    <property type="entry name" value="Winged helix-like DNA-binding domain superfamily/Winged helix DNA-binding domain"/>
    <property type="match status" value="1"/>
</dbReference>
<evidence type="ECO:0000259" key="4">
    <source>
        <dbReference type="PROSITE" id="PS50949"/>
    </source>
</evidence>
<dbReference type="Gene3D" id="1.20.120.530">
    <property type="entry name" value="GntR ligand-binding domain-like"/>
    <property type="match status" value="1"/>
</dbReference>
<evidence type="ECO:0000256" key="3">
    <source>
        <dbReference type="ARBA" id="ARBA00023163"/>
    </source>
</evidence>
<dbReference type="GO" id="GO:0003677">
    <property type="term" value="F:DNA binding"/>
    <property type="evidence" value="ECO:0007669"/>
    <property type="project" value="UniProtKB-KW"/>
</dbReference>
<dbReference type="InterPro" id="IPR008920">
    <property type="entry name" value="TF_FadR/GntR_C"/>
</dbReference>
<dbReference type="AlphaFoldDB" id="A0A375YGD6"/>
<dbReference type="InterPro" id="IPR036390">
    <property type="entry name" value="WH_DNA-bd_sf"/>
</dbReference>
<proteinExistence type="predicted"/>
<accession>A0A375YGD6</accession>
<dbReference type="Pfam" id="PF00392">
    <property type="entry name" value="GntR"/>
    <property type="match status" value="1"/>
</dbReference>
<dbReference type="SUPFAM" id="SSF46785">
    <property type="entry name" value="Winged helix' DNA-binding domain"/>
    <property type="match status" value="1"/>
</dbReference>
<dbReference type="STRING" id="39692.BST38_26860"/>
<protein>
    <submittedName>
        <fullName evidence="5">GntR family transcriptional regulator [Streptomyces bingchenggensis BCW-1]</fullName>
    </submittedName>
</protein>
<name>A0A375YGD6_MYCPF</name>